<dbReference type="Proteomes" id="UP000831290">
    <property type="component" value="Chromosome"/>
</dbReference>
<organism evidence="1 2">
    <name type="scientific">Abyssalbus ytuae</name>
    <dbReference type="NCBI Taxonomy" id="2926907"/>
    <lineage>
        <taxon>Bacteria</taxon>
        <taxon>Pseudomonadati</taxon>
        <taxon>Bacteroidota</taxon>
        <taxon>Flavobacteriia</taxon>
        <taxon>Flavobacteriales</taxon>
        <taxon>Flavobacteriaceae</taxon>
        <taxon>Abyssalbus</taxon>
    </lineage>
</organism>
<protein>
    <recommendedName>
        <fullName evidence="3">Lipoprotein</fullName>
    </recommendedName>
</protein>
<accession>A0A9E6ZVI4</accession>
<proteinExistence type="predicted"/>
<evidence type="ECO:0000313" key="2">
    <source>
        <dbReference type="Proteomes" id="UP000831290"/>
    </source>
</evidence>
<gene>
    <name evidence="1" type="ORF">MQE35_04510</name>
</gene>
<reference evidence="1" key="1">
    <citation type="submission" date="2022-03" db="EMBL/GenBank/DDBJ databases">
        <title>Description of Abyssus ytuae gen. nov., sp. nov., a novel member of the family Flavobacteriaceae isolated from the sediment of Mariana Trench.</title>
        <authorList>
            <person name="Zhang J."/>
            <person name="Xu X."/>
        </authorList>
    </citation>
    <scope>NUCLEOTIDE SEQUENCE</scope>
    <source>
        <strain evidence="1">MT3330</strain>
    </source>
</reference>
<name>A0A9E6ZVI4_9FLAO</name>
<dbReference type="AlphaFoldDB" id="A0A9E6ZVI4"/>
<evidence type="ECO:0008006" key="3">
    <source>
        <dbReference type="Google" id="ProtNLM"/>
    </source>
</evidence>
<sequence>MRKIVTLLSVLFIFTSCNSQNKELQQKKDDPVLAKNEPKESWKVNKEYDEQGNLIRLDSTYIWSFSSEENEISSETLDSLMNNFRLKYDPDFPSMFDDNLFGFFTHDSIGAQSFFQDDFFMNNWNNRIKEMEEMMRKSDSVHKLFLDEHRKKRI</sequence>
<keyword evidence="2" id="KW-1185">Reference proteome</keyword>
<dbReference type="EMBL" id="CP094358">
    <property type="protein sequence ID" value="UOB18553.1"/>
    <property type="molecule type" value="Genomic_DNA"/>
</dbReference>
<dbReference type="RefSeq" id="WP_255844963.1">
    <property type="nucleotide sequence ID" value="NZ_CP094358.1"/>
</dbReference>
<dbReference type="PROSITE" id="PS51257">
    <property type="entry name" value="PROKAR_LIPOPROTEIN"/>
    <property type="match status" value="1"/>
</dbReference>
<evidence type="ECO:0000313" key="1">
    <source>
        <dbReference type="EMBL" id="UOB18553.1"/>
    </source>
</evidence>
<dbReference type="KEGG" id="fbm:MQE35_04510"/>